<feature type="non-terminal residue" evidence="1">
    <location>
        <position position="1"/>
    </location>
</feature>
<dbReference type="AlphaFoldDB" id="A0A382JGV0"/>
<gene>
    <name evidence="1" type="ORF">METZ01_LOCUS264408</name>
</gene>
<dbReference type="EMBL" id="UINC01074402">
    <property type="protein sequence ID" value="SVC11554.1"/>
    <property type="molecule type" value="Genomic_DNA"/>
</dbReference>
<accession>A0A382JGV0</accession>
<organism evidence="1">
    <name type="scientific">marine metagenome</name>
    <dbReference type="NCBI Taxonomy" id="408172"/>
    <lineage>
        <taxon>unclassified sequences</taxon>
        <taxon>metagenomes</taxon>
        <taxon>ecological metagenomes</taxon>
    </lineage>
</organism>
<evidence type="ECO:0000313" key="1">
    <source>
        <dbReference type="EMBL" id="SVC11554.1"/>
    </source>
</evidence>
<reference evidence="1" key="1">
    <citation type="submission" date="2018-05" db="EMBL/GenBank/DDBJ databases">
        <authorList>
            <person name="Lanie J.A."/>
            <person name="Ng W.-L."/>
            <person name="Kazmierczak K.M."/>
            <person name="Andrzejewski T.M."/>
            <person name="Davidsen T.M."/>
            <person name="Wayne K.J."/>
            <person name="Tettelin H."/>
            <person name="Glass J.I."/>
            <person name="Rusch D."/>
            <person name="Podicherti R."/>
            <person name="Tsui H.-C.T."/>
            <person name="Winkler M.E."/>
        </authorList>
    </citation>
    <scope>NUCLEOTIDE SEQUENCE</scope>
</reference>
<proteinExistence type="predicted"/>
<protein>
    <submittedName>
        <fullName evidence="1">Uncharacterized protein</fullName>
    </submittedName>
</protein>
<sequence>VTIQTLVLIPELVCDSQVWRHQTEYLSDIAQILVPSVDQSSTMVGPCAVEWSGDIKASDNPFRL</sequence>
<name>A0A382JGV0_9ZZZZ</name>